<evidence type="ECO:0000256" key="4">
    <source>
        <dbReference type="ARBA" id="ARBA00022692"/>
    </source>
</evidence>
<name>A0ABT4QGW3_9BACL</name>
<dbReference type="InterPro" id="IPR000515">
    <property type="entry name" value="MetI-like"/>
</dbReference>
<evidence type="ECO:0000256" key="3">
    <source>
        <dbReference type="ARBA" id="ARBA00022475"/>
    </source>
</evidence>
<feature type="transmembrane region" description="Helical" evidence="7">
    <location>
        <begin position="262"/>
        <end position="284"/>
    </location>
</feature>
<dbReference type="SUPFAM" id="SSF161098">
    <property type="entry name" value="MetI-like"/>
    <property type="match status" value="1"/>
</dbReference>
<comment type="similarity">
    <text evidence="7">Belongs to the binding-protein-dependent transport system permease family.</text>
</comment>
<evidence type="ECO:0000313" key="9">
    <source>
        <dbReference type="EMBL" id="MCZ8516113.1"/>
    </source>
</evidence>
<dbReference type="InterPro" id="IPR035906">
    <property type="entry name" value="MetI-like_sf"/>
</dbReference>
<feature type="transmembrane region" description="Helical" evidence="7">
    <location>
        <begin position="104"/>
        <end position="125"/>
    </location>
</feature>
<dbReference type="EMBL" id="JAQAGZ010000021">
    <property type="protein sequence ID" value="MCZ8516113.1"/>
    <property type="molecule type" value="Genomic_DNA"/>
</dbReference>
<keyword evidence="2 7" id="KW-0813">Transport</keyword>
<proteinExistence type="inferred from homology"/>
<evidence type="ECO:0000256" key="2">
    <source>
        <dbReference type="ARBA" id="ARBA00022448"/>
    </source>
</evidence>
<keyword evidence="10" id="KW-1185">Reference proteome</keyword>
<dbReference type="PANTHER" id="PTHR30193:SF37">
    <property type="entry name" value="INNER MEMBRANE ABC TRANSPORTER PERMEASE PROTEIN YCJO"/>
    <property type="match status" value="1"/>
</dbReference>
<evidence type="ECO:0000256" key="6">
    <source>
        <dbReference type="ARBA" id="ARBA00023136"/>
    </source>
</evidence>
<feature type="transmembrane region" description="Helical" evidence="7">
    <location>
        <begin position="73"/>
        <end position="92"/>
    </location>
</feature>
<dbReference type="PANTHER" id="PTHR30193">
    <property type="entry name" value="ABC TRANSPORTER PERMEASE PROTEIN"/>
    <property type="match status" value="1"/>
</dbReference>
<evidence type="ECO:0000256" key="1">
    <source>
        <dbReference type="ARBA" id="ARBA00004651"/>
    </source>
</evidence>
<feature type="transmembrane region" description="Helical" evidence="7">
    <location>
        <begin position="131"/>
        <end position="149"/>
    </location>
</feature>
<dbReference type="CDD" id="cd06261">
    <property type="entry name" value="TM_PBP2"/>
    <property type="match status" value="1"/>
</dbReference>
<feature type="transmembrane region" description="Helical" evidence="7">
    <location>
        <begin position="156"/>
        <end position="180"/>
    </location>
</feature>
<feature type="domain" description="ABC transmembrane type-1" evidence="8">
    <location>
        <begin position="67"/>
        <end position="281"/>
    </location>
</feature>
<comment type="subcellular location">
    <subcellularLocation>
        <location evidence="1 7">Cell membrane</location>
        <topology evidence="1 7">Multi-pass membrane protein</topology>
    </subcellularLocation>
</comment>
<comment type="caution">
    <text evidence="9">The sequence shown here is derived from an EMBL/GenBank/DDBJ whole genome shotgun (WGS) entry which is preliminary data.</text>
</comment>
<dbReference type="InterPro" id="IPR051393">
    <property type="entry name" value="ABC_transporter_permease"/>
</dbReference>
<dbReference type="Pfam" id="PF00528">
    <property type="entry name" value="BPD_transp_1"/>
    <property type="match status" value="1"/>
</dbReference>
<organism evidence="9 10">
    <name type="scientific">Paenibacillus gyeongsangnamensis</name>
    <dbReference type="NCBI Taxonomy" id="3388067"/>
    <lineage>
        <taxon>Bacteria</taxon>
        <taxon>Bacillati</taxon>
        <taxon>Bacillota</taxon>
        <taxon>Bacilli</taxon>
        <taxon>Bacillales</taxon>
        <taxon>Paenibacillaceae</taxon>
        <taxon>Paenibacillus</taxon>
    </lineage>
</organism>
<feature type="transmembrane region" description="Helical" evidence="7">
    <location>
        <begin position="230"/>
        <end position="250"/>
    </location>
</feature>
<dbReference type="PROSITE" id="PS50928">
    <property type="entry name" value="ABC_TM1"/>
    <property type="match status" value="1"/>
</dbReference>
<reference evidence="9 10" key="1">
    <citation type="submission" date="2022-12" db="EMBL/GenBank/DDBJ databases">
        <title>Draft genome sequence of Paenibacillus sp. dW9.</title>
        <authorList>
            <person name="Choi E.-W."/>
            <person name="Kim D.-U."/>
        </authorList>
    </citation>
    <scope>NUCLEOTIDE SEQUENCE [LARGE SCALE GENOMIC DNA]</scope>
    <source>
        <strain evidence="10">dW9</strain>
    </source>
</reference>
<evidence type="ECO:0000256" key="7">
    <source>
        <dbReference type="RuleBase" id="RU363032"/>
    </source>
</evidence>
<keyword evidence="4 7" id="KW-0812">Transmembrane</keyword>
<keyword evidence="5 7" id="KW-1133">Transmembrane helix</keyword>
<dbReference type="RefSeq" id="WP_269884643.1">
    <property type="nucleotide sequence ID" value="NZ_JAQAGZ010000021.1"/>
</dbReference>
<evidence type="ECO:0000256" key="5">
    <source>
        <dbReference type="ARBA" id="ARBA00022989"/>
    </source>
</evidence>
<dbReference type="Gene3D" id="1.10.3720.10">
    <property type="entry name" value="MetI-like"/>
    <property type="match status" value="1"/>
</dbReference>
<evidence type="ECO:0000259" key="8">
    <source>
        <dbReference type="PROSITE" id="PS50928"/>
    </source>
</evidence>
<feature type="transmembrane region" description="Helical" evidence="7">
    <location>
        <begin position="200"/>
        <end position="221"/>
    </location>
</feature>
<feature type="transmembrane region" description="Helical" evidence="7">
    <location>
        <begin position="12"/>
        <end position="38"/>
    </location>
</feature>
<sequence>MGVVKFRAFYLMYLIPALLLYCIFFILPFVQTVIYSLYNWDGINTPVFLGLKNYWEMFHDKVFYASTGRVLKWALIQGIVQTIIALLLANLLKGKLKGSKFFRSVYFIPVVMSSAAICLMFTVMYDNDIGLLNALLRAIGLGGWARVWLGDAQVAFYAAIAVPIWQGIGLYMVILLSGLQSVSEEIYESAKMDGANAWQQLTRITIPMIWNIIQICIILTVSGTFKNFDYVYILTAGGPGSSTHVLATYMYDKAFVGLRYGYGTAVAVIIFLLGLAFTVIFRALTKSRD</sequence>
<gene>
    <name evidence="9" type="ORF">O9H85_27670</name>
</gene>
<accession>A0ABT4QGW3</accession>
<keyword evidence="3" id="KW-1003">Cell membrane</keyword>
<dbReference type="Proteomes" id="UP001527882">
    <property type="component" value="Unassembled WGS sequence"/>
</dbReference>
<protein>
    <submittedName>
        <fullName evidence="9">Sugar ABC transporter permease</fullName>
    </submittedName>
</protein>
<keyword evidence="6 7" id="KW-0472">Membrane</keyword>
<evidence type="ECO:0000313" key="10">
    <source>
        <dbReference type="Proteomes" id="UP001527882"/>
    </source>
</evidence>